<proteinExistence type="inferred from homology"/>
<organism evidence="8 9">
    <name type="scientific">Mycoplasma amphoriforme A39</name>
    <dbReference type="NCBI Taxonomy" id="572419"/>
    <lineage>
        <taxon>Bacteria</taxon>
        <taxon>Bacillati</taxon>
        <taxon>Mycoplasmatota</taxon>
        <taxon>Mollicutes</taxon>
        <taxon>Mycoplasmataceae</taxon>
        <taxon>Mycoplasma</taxon>
    </lineage>
</organism>
<keyword evidence="3 6" id="KW-0808">Transferase</keyword>
<reference evidence="8 9" key="1">
    <citation type="journal article" date="2015" name="Clin. Infect. Dis.">
        <title>Genomic Investigations unmask Mycoplasma amphoriforme, a new respiratory pathogen.</title>
        <authorList>
            <person name="Gillespie S.H."/>
            <person name="Ling C.L."/>
            <person name="Oravcova K."/>
            <person name="Pinheiro M."/>
            <person name="Wells L."/>
            <person name="Bryant J.M."/>
            <person name="McHugh T.D."/>
            <person name="Bebear C."/>
            <person name="Webster D."/>
            <person name="Harris S.R."/>
            <person name="Seth-Smith H.M."/>
            <person name="Thomson N.R."/>
        </authorList>
    </citation>
    <scope>NUCLEOTIDE SEQUENCE [LARGE SCALE GENOMIC DNA]</scope>
    <source>
        <strain evidence="8 9">A39</strain>
    </source>
</reference>
<evidence type="ECO:0000256" key="6">
    <source>
        <dbReference type="RuleBase" id="RU361259"/>
    </source>
</evidence>
<dbReference type="SUPFAM" id="SSF53448">
    <property type="entry name" value="Nucleotide-diphospho-sugar transferases"/>
    <property type="match status" value="1"/>
</dbReference>
<gene>
    <name evidence="8" type="ORF">MAMA39_04670</name>
</gene>
<evidence type="ECO:0000313" key="8">
    <source>
        <dbReference type="EMBL" id="CDN40586.1"/>
    </source>
</evidence>
<name>A0A292IIZ6_9MOLU</name>
<dbReference type="RefSeq" id="WP_425528223.1">
    <property type="nucleotide sequence ID" value="NZ_HG937516.1"/>
</dbReference>
<dbReference type="GO" id="GO:0006011">
    <property type="term" value="P:UDP-alpha-D-glucose metabolic process"/>
    <property type="evidence" value="ECO:0007669"/>
    <property type="project" value="InterPro"/>
</dbReference>
<dbReference type="EMBL" id="HG937516">
    <property type="protein sequence ID" value="CDN40586.1"/>
    <property type="molecule type" value="Genomic_DNA"/>
</dbReference>
<dbReference type="InterPro" id="IPR029044">
    <property type="entry name" value="Nucleotide-diphossugar_trans"/>
</dbReference>
<dbReference type="CDD" id="cd02541">
    <property type="entry name" value="UGPase_prokaryotic"/>
    <property type="match status" value="1"/>
</dbReference>
<dbReference type="PANTHER" id="PTHR43197">
    <property type="entry name" value="UTP--GLUCOSE-1-PHOSPHATE URIDYLYLTRANSFERASE"/>
    <property type="match status" value="1"/>
</dbReference>
<sequence length="306" mass="34492">MPLLNVRKAVIPAAGLGTRFLPATKALPKEMLPIVDKPTIQYIVEEAVASGIEDIMIITSSSKNAIIDHFDYSYELENRLQKKNKLKEFQNIRKIADMANIQYIRQKEPCGLGHAILCARNFINDEPFAVLLGDDIVMSRPDEKPALKQCIEVFQKVKSTVVGVQKVPHQLVVKYGVINPSKDFKKATWGDDVISLKGVVEKPKPEDAPSDYAILGRYVLTPEIFDELAKTKPDLHDEISLTDAIFQLLSYQRIYAKVFTGKRFDIGSKVGFLHATIEAALHHDDIKHDVKKLINKYSKILAKEKR</sequence>
<dbReference type="AlphaFoldDB" id="A0A292IIZ6"/>
<protein>
    <recommendedName>
        <fullName evidence="2 6">UTP--glucose-1-phosphate uridylyltransferase</fullName>
        <ecNumber evidence="2 6">2.7.7.9</ecNumber>
    </recommendedName>
    <alternativeName>
        <fullName evidence="6">UDP-glucose pyrophosphorylase</fullName>
    </alternativeName>
</protein>
<evidence type="ECO:0000313" key="9">
    <source>
        <dbReference type="Proteomes" id="UP000261764"/>
    </source>
</evidence>
<keyword evidence="4 6" id="KW-0548">Nucleotidyltransferase</keyword>
<evidence type="ECO:0000256" key="3">
    <source>
        <dbReference type="ARBA" id="ARBA00022679"/>
    </source>
</evidence>
<keyword evidence="9" id="KW-1185">Reference proteome</keyword>
<dbReference type="GO" id="GO:0003983">
    <property type="term" value="F:UTP:glucose-1-phosphate uridylyltransferase activity"/>
    <property type="evidence" value="ECO:0007669"/>
    <property type="project" value="UniProtKB-EC"/>
</dbReference>
<evidence type="ECO:0000259" key="7">
    <source>
        <dbReference type="Pfam" id="PF00483"/>
    </source>
</evidence>
<dbReference type="Pfam" id="PF00483">
    <property type="entry name" value="NTP_transferase"/>
    <property type="match status" value="1"/>
</dbReference>
<dbReference type="NCBIfam" id="TIGR01099">
    <property type="entry name" value="galU"/>
    <property type="match status" value="1"/>
</dbReference>
<accession>A0A292IIZ6</accession>
<evidence type="ECO:0000256" key="1">
    <source>
        <dbReference type="ARBA" id="ARBA00006890"/>
    </source>
</evidence>
<evidence type="ECO:0000256" key="5">
    <source>
        <dbReference type="ARBA" id="ARBA00048128"/>
    </source>
</evidence>
<dbReference type="Gene3D" id="3.90.550.10">
    <property type="entry name" value="Spore Coat Polysaccharide Biosynthesis Protein SpsA, Chain A"/>
    <property type="match status" value="1"/>
</dbReference>
<dbReference type="KEGG" id="mamp:MAMA39_04670"/>
<dbReference type="EC" id="2.7.7.9" evidence="2 6"/>
<dbReference type="InterPro" id="IPR005771">
    <property type="entry name" value="GalU_uridylyltTrfase_bac/arc"/>
</dbReference>
<feature type="domain" description="Nucleotidyl transferase" evidence="7">
    <location>
        <begin position="8"/>
        <end position="276"/>
    </location>
</feature>
<dbReference type="PANTHER" id="PTHR43197:SF1">
    <property type="entry name" value="UTP--GLUCOSE-1-PHOSPHATE URIDYLYLTRANSFERASE"/>
    <property type="match status" value="1"/>
</dbReference>
<comment type="similarity">
    <text evidence="1 6">Belongs to the UDPGP type 2 family.</text>
</comment>
<evidence type="ECO:0000256" key="2">
    <source>
        <dbReference type="ARBA" id="ARBA00012415"/>
    </source>
</evidence>
<comment type="catalytic activity">
    <reaction evidence="5 6">
        <text>alpha-D-glucose 1-phosphate + UTP + H(+) = UDP-alpha-D-glucose + diphosphate</text>
        <dbReference type="Rhea" id="RHEA:19889"/>
        <dbReference type="ChEBI" id="CHEBI:15378"/>
        <dbReference type="ChEBI" id="CHEBI:33019"/>
        <dbReference type="ChEBI" id="CHEBI:46398"/>
        <dbReference type="ChEBI" id="CHEBI:58601"/>
        <dbReference type="ChEBI" id="CHEBI:58885"/>
        <dbReference type="EC" id="2.7.7.9"/>
    </reaction>
</comment>
<dbReference type="Proteomes" id="UP000261764">
    <property type="component" value="Chromosome I"/>
</dbReference>
<evidence type="ECO:0000256" key="4">
    <source>
        <dbReference type="ARBA" id="ARBA00022695"/>
    </source>
</evidence>
<dbReference type="InterPro" id="IPR005835">
    <property type="entry name" value="NTP_transferase_dom"/>
</dbReference>